<organism evidence="1 2">
    <name type="scientific">Cetraspora pellucida</name>
    <dbReference type="NCBI Taxonomy" id="1433469"/>
    <lineage>
        <taxon>Eukaryota</taxon>
        <taxon>Fungi</taxon>
        <taxon>Fungi incertae sedis</taxon>
        <taxon>Mucoromycota</taxon>
        <taxon>Glomeromycotina</taxon>
        <taxon>Glomeromycetes</taxon>
        <taxon>Diversisporales</taxon>
        <taxon>Gigasporaceae</taxon>
        <taxon>Cetraspora</taxon>
    </lineage>
</organism>
<reference evidence="1" key="1">
    <citation type="submission" date="2021-06" db="EMBL/GenBank/DDBJ databases">
        <authorList>
            <person name="Kallberg Y."/>
            <person name="Tangrot J."/>
            <person name="Rosling A."/>
        </authorList>
    </citation>
    <scope>NUCLEOTIDE SEQUENCE</scope>
    <source>
        <strain evidence="1">28 12/20/2015</strain>
    </source>
</reference>
<sequence length="271" mass="30536">MKHVLIPLFIHESDSCSFDCQPGHSFRADWCLDLHGFLSRDEFTARLNQINDHVNSVELMSHKTKYLLYYGASFITTFLSVLISIIMKSAVGILLAFVISGILYFVAKYMIEKNAAERAIRFTNLLNELLTQYNQHENPTVNWKFWWVTSYERYVSGFDGRAFGNGHVNKLKFRCGLSLIFAALFAENALIILEINDALSDLTKDTIGVNLTPVTNYSHPMVNNYPVNNTPVSPMASNYPVNNTPVSPMSSNYPIVPINSAPVNPTHAKYG</sequence>
<accession>A0ACA9LKS1</accession>
<protein>
    <submittedName>
        <fullName evidence="1">5085_t:CDS:1</fullName>
    </submittedName>
</protein>
<evidence type="ECO:0000313" key="1">
    <source>
        <dbReference type="EMBL" id="CAG8536540.1"/>
    </source>
</evidence>
<comment type="caution">
    <text evidence="1">The sequence shown here is derived from an EMBL/GenBank/DDBJ whole genome shotgun (WGS) entry which is preliminary data.</text>
</comment>
<dbReference type="Proteomes" id="UP000789366">
    <property type="component" value="Unassembled WGS sequence"/>
</dbReference>
<gene>
    <name evidence="1" type="ORF">SPELUC_LOCUS4606</name>
</gene>
<dbReference type="EMBL" id="CAJVPW010004208">
    <property type="protein sequence ID" value="CAG8536540.1"/>
    <property type="molecule type" value="Genomic_DNA"/>
</dbReference>
<proteinExistence type="predicted"/>
<evidence type="ECO:0000313" key="2">
    <source>
        <dbReference type="Proteomes" id="UP000789366"/>
    </source>
</evidence>
<name>A0ACA9LKS1_9GLOM</name>
<keyword evidence="2" id="KW-1185">Reference proteome</keyword>